<protein>
    <submittedName>
        <fullName evidence="1">Uncharacterized protein</fullName>
    </submittedName>
</protein>
<reference evidence="1 2" key="1">
    <citation type="submission" date="2024-04" db="EMBL/GenBank/DDBJ databases">
        <title>Tritrichomonas musculus Genome.</title>
        <authorList>
            <person name="Alves-Ferreira E."/>
            <person name="Grigg M."/>
            <person name="Lorenzi H."/>
            <person name="Galac M."/>
        </authorList>
    </citation>
    <scope>NUCLEOTIDE SEQUENCE [LARGE SCALE GENOMIC DNA]</scope>
    <source>
        <strain evidence="1 2">EAF2021</strain>
    </source>
</reference>
<keyword evidence="2" id="KW-1185">Reference proteome</keyword>
<evidence type="ECO:0000313" key="2">
    <source>
        <dbReference type="Proteomes" id="UP001470230"/>
    </source>
</evidence>
<organism evidence="1 2">
    <name type="scientific">Tritrichomonas musculus</name>
    <dbReference type="NCBI Taxonomy" id="1915356"/>
    <lineage>
        <taxon>Eukaryota</taxon>
        <taxon>Metamonada</taxon>
        <taxon>Parabasalia</taxon>
        <taxon>Tritrichomonadida</taxon>
        <taxon>Tritrichomonadidae</taxon>
        <taxon>Tritrichomonas</taxon>
    </lineage>
</organism>
<name>A0ABR2K740_9EUKA</name>
<accession>A0ABR2K740</accession>
<dbReference type="Proteomes" id="UP001470230">
    <property type="component" value="Unassembled WGS sequence"/>
</dbReference>
<sequence length="484" mass="56626">MNYKNYLNIRLELWVSKNAEPLILHLKDHSPTIDLCYQLLSLYNYPPTTEIVLKNFKTGREELNLSEIEKVNSRFNNKFLISFIPLDLHVDIFYRLLTNENSFSIGPVTGETYKSVLSYQFDSMNNYSAHIFRHQLLYIAIRDIVNGQPTMFSKCLPSYFLEMDDQLHAIFSPEIITNVFVEILSTLFADKYEWITLDSETKKPSLPHLSSDFSDAMNFSKFIVDLIEKGCNMKQILKKSFSPFKPAQFVVDFITIITDELLNRFDNPTVSQIVNDIFGCNWLYKAFQNQSKIDTFLNHKNFYDLYPALVLRSKFYRFLQEELTQFDIDAIFMTYDQGSPIWVDEKNSKSVYESMFESIYEIIEAEDSPCLVLSKAKHDSIMVVLRKSNSIIKSYFEPYSCTQKQFLISLTKHLTKYNFEPKGLCFIIVDFFIKVNFLKETLLNTWVQHIPDSSPFKESLLIELNTLIISPIAKPFFDQDSLIF</sequence>
<dbReference type="EMBL" id="JAPFFF010000007">
    <property type="protein sequence ID" value="KAK8885875.1"/>
    <property type="molecule type" value="Genomic_DNA"/>
</dbReference>
<comment type="caution">
    <text evidence="1">The sequence shown here is derived from an EMBL/GenBank/DDBJ whole genome shotgun (WGS) entry which is preliminary data.</text>
</comment>
<proteinExistence type="predicted"/>
<gene>
    <name evidence="1" type="ORF">M9Y10_041332</name>
</gene>
<evidence type="ECO:0000313" key="1">
    <source>
        <dbReference type="EMBL" id="KAK8885875.1"/>
    </source>
</evidence>